<comment type="caution">
    <text evidence="3">The sequence shown here is derived from an EMBL/GenBank/DDBJ whole genome shotgun (WGS) entry which is preliminary data.</text>
</comment>
<sequence>MEQFNRLDIMVNNAGMEIHSPFLDVTEEQFDRVLGIDLKGTFFCAQAAAREMVKRQIAGASLISHQFMKICQ</sequence>
<dbReference type="InterPro" id="IPR002347">
    <property type="entry name" value="SDR_fam"/>
</dbReference>
<proteinExistence type="inferred from homology"/>
<dbReference type="InterPro" id="IPR036291">
    <property type="entry name" value="NAD(P)-bd_dom_sf"/>
</dbReference>
<dbReference type="GO" id="GO:0016616">
    <property type="term" value="F:oxidoreductase activity, acting on the CH-OH group of donors, NAD or NADP as acceptor"/>
    <property type="evidence" value="ECO:0007669"/>
    <property type="project" value="TreeGrafter"/>
</dbReference>
<dbReference type="PANTHER" id="PTHR42760">
    <property type="entry name" value="SHORT-CHAIN DEHYDROGENASES/REDUCTASES FAMILY MEMBER"/>
    <property type="match status" value="1"/>
</dbReference>
<accession>A0A5J4KTW0</accession>
<dbReference type="GO" id="GO:0006633">
    <property type="term" value="P:fatty acid biosynthetic process"/>
    <property type="evidence" value="ECO:0007669"/>
    <property type="project" value="TreeGrafter"/>
</dbReference>
<dbReference type="PANTHER" id="PTHR42760:SF133">
    <property type="entry name" value="3-OXOACYL-[ACYL-CARRIER-PROTEIN] REDUCTASE"/>
    <property type="match status" value="1"/>
</dbReference>
<dbReference type="EMBL" id="BKZW01000003">
    <property type="protein sequence ID" value="GER91103.1"/>
    <property type="molecule type" value="Genomic_DNA"/>
</dbReference>
<evidence type="ECO:0000313" key="4">
    <source>
        <dbReference type="Proteomes" id="UP000326912"/>
    </source>
</evidence>
<gene>
    <name evidence="3" type="ORF">KDW_52650</name>
</gene>
<dbReference type="Gene3D" id="3.40.50.720">
    <property type="entry name" value="NAD(P)-binding Rossmann-like Domain"/>
    <property type="match status" value="1"/>
</dbReference>
<dbReference type="Proteomes" id="UP000326912">
    <property type="component" value="Unassembled WGS sequence"/>
</dbReference>
<evidence type="ECO:0000313" key="3">
    <source>
        <dbReference type="EMBL" id="GER91103.1"/>
    </source>
</evidence>
<keyword evidence="2" id="KW-0560">Oxidoreductase</keyword>
<organism evidence="3 4">
    <name type="scientific">Dictyobacter vulcani</name>
    <dbReference type="NCBI Taxonomy" id="2607529"/>
    <lineage>
        <taxon>Bacteria</taxon>
        <taxon>Bacillati</taxon>
        <taxon>Chloroflexota</taxon>
        <taxon>Ktedonobacteria</taxon>
        <taxon>Ktedonobacterales</taxon>
        <taxon>Dictyobacteraceae</taxon>
        <taxon>Dictyobacter</taxon>
    </lineage>
</organism>
<name>A0A5J4KTW0_9CHLR</name>
<protein>
    <submittedName>
        <fullName evidence="3">Uncharacterized protein</fullName>
    </submittedName>
</protein>
<dbReference type="Pfam" id="PF00106">
    <property type="entry name" value="adh_short"/>
    <property type="match status" value="1"/>
</dbReference>
<evidence type="ECO:0000256" key="2">
    <source>
        <dbReference type="ARBA" id="ARBA00023002"/>
    </source>
</evidence>
<dbReference type="SUPFAM" id="SSF51735">
    <property type="entry name" value="NAD(P)-binding Rossmann-fold domains"/>
    <property type="match status" value="1"/>
</dbReference>
<keyword evidence="4" id="KW-1185">Reference proteome</keyword>
<dbReference type="GO" id="GO:0048038">
    <property type="term" value="F:quinone binding"/>
    <property type="evidence" value="ECO:0007669"/>
    <property type="project" value="TreeGrafter"/>
</dbReference>
<evidence type="ECO:0000256" key="1">
    <source>
        <dbReference type="ARBA" id="ARBA00006484"/>
    </source>
</evidence>
<reference evidence="3 4" key="1">
    <citation type="submission" date="2019-10" db="EMBL/GenBank/DDBJ databases">
        <title>Dictyobacter vulcani sp. nov., within the class Ktedonobacteria, isolated from soil of volcanic Mt. Zao.</title>
        <authorList>
            <person name="Zheng Y."/>
            <person name="Wang C.M."/>
            <person name="Sakai Y."/>
            <person name="Abe K."/>
            <person name="Yokota A."/>
            <person name="Yabe S."/>
        </authorList>
    </citation>
    <scope>NUCLEOTIDE SEQUENCE [LARGE SCALE GENOMIC DNA]</scope>
    <source>
        <strain evidence="3 4">W12</strain>
    </source>
</reference>
<comment type="similarity">
    <text evidence="1">Belongs to the short-chain dehydrogenases/reductases (SDR) family.</text>
</comment>
<dbReference type="AlphaFoldDB" id="A0A5J4KTW0"/>